<accession>A0A1I0TS05</accession>
<keyword evidence="2" id="KW-1185">Reference proteome</keyword>
<dbReference type="STRING" id="186116.SAMN05192569_10522"/>
<dbReference type="AlphaFoldDB" id="A0A1I0TS05"/>
<dbReference type="OrthoDB" id="2031461at2"/>
<gene>
    <name evidence="1" type="ORF">SAMN05192569_10522</name>
</gene>
<organism evidence="1 2">
    <name type="scientific">Parageobacillus thermantarcticus</name>
    <dbReference type="NCBI Taxonomy" id="186116"/>
    <lineage>
        <taxon>Bacteria</taxon>
        <taxon>Bacillati</taxon>
        <taxon>Bacillota</taxon>
        <taxon>Bacilli</taxon>
        <taxon>Bacillales</taxon>
        <taxon>Anoxybacillaceae</taxon>
        <taxon>Parageobacillus</taxon>
    </lineage>
</organism>
<dbReference type="RefSeq" id="WP_090951634.1">
    <property type="nucleotide sequence ID" value="NZ_FOJS01000052.1"/>
</dbReference>
<dbReference type="Proteomes" id="UP000198650">
    <property type="component" value="Unassembled WGS sequence"/>
</dbReference>
<evidence type="ECO:0000313" key="1">
    <source>
        <dbReference type="EMBL" id="SFA54467.1"/>
    </source>
</evidence>
<sequence>MKGKQRSSKPLLQPIFQLSDGTRFISPRVILYHQLGRNIITILNRIYGDEANQDADSKETIFIKGLIDITSQYPNLSACHDVPVDGTNVDFGILDTNDNTLALFELKWFVEPVTSVEIQNKDAEISKGLHEQLPKYENAIKENGSKFTLKKAFGKEIEINESFYFVLTRLTIGSGLIKPSPYKTINIRMLKKALFDTNGNLNEACRKLYDGFYYPKINEDFSLEKAEFKMGNITVIADSIKKL</sequence>
<proteinExistence type="predicted"/>
<reference evidence="2" key="1">
    <citation type="submission" date="2016-10" db="EMBL/GenBank/DDBJ databases">
        <authorList>
            <person name="Varghese N."/>
            <person name="Submissions S."/>
        </authorList>
    </citation>
    <scope>NUCLEOTIDE SEQUENCE [LARGE SCALE GENOMIC DNA]</scope>
    <source>
        <strain evidence="2">M1</strain>
    </source>
</reference>
<name>A0A1I0TS05_9BACL</name>
<protein>
    <submittedName>
        <fullName evidence="1">Uncharacterized protein</fullName>
    </submittedName>
</protein>
<evidence type="ECO:0000313" key="2">
    <source>
        <dbReference type="Proteomes" id="UP000198650"/>
    </source>
</evidence>
<dbReference type="EMBL" id="FOJS01000052">
    <property type="protein sequence ID" value="SFA54467.1"/>
    <property type="molecule type" value="Genomic_DNA"/>
</dbReference>